<accession>A0A953N9B9</accession>
<dbReference type="RefSeq" id="WP_259659528.1">
    <property type="nucleotide sequence ID" value="NZ_JAHXRI010000001.1"/>
</dbReference>
<reference evidence="2" key="1">
    <citation type="submission" date="2021-07" db="EMBL/GenBank/DDBJ databases">
        <title>New genus and species of the family Alcaligenaceae.</title>
        <authorList>
            <person name="Hahn M.W."/>
        </authorList>
    </citation>
    <scope>NUCLEOTIDE SEQUENCE</scope>
    <source>
        <strain evidence="2">LF4-65</strain>
    </source>
</reference>
<organism evidence="2 3">
    <name type="scientific">Zwartia hollandica</name>
    <dbReference type="NCBI Taxonomy" id="324606"/>
    <lineage>
        <taxon>Bacteria</taxon>
        <taxon>Pseudomonadati</taxon>
        <taxon>Pseudomonadota</taxon>
        <taxon>Betaproteobacteria</taxon>
        <taxon>Burkholderiales</taxon>
        <taxon>Alcaligenaceae</taxon>
        <taxon>Zwartia</taxon>
    </lineage>
</organism>
<protein>
    <recommendedName>
        <fullName evidence="4">DUF4239 domain-containing protein</fullName>
    </recommendedName>
</protein>
<keyword evidence="1" id="KW-0812">Transmembrane</keyword>
<evidence type="ECO:0000256" key="1">
    <source>
        <dbReference type="SAM" id="Phobius"/>
    </source>
</evidence>
<keyword evidence="1" id="KW-0472">Membrane</keyword>
<evidence type="ECO:0008006" key="4">
    <source>
        <dbReference type="Google" id="ProtNLM"/>
    </source>
</evidence>
<keyword evidence="1" id="KW-1133">Transmembrane helix</keyword>
<evidence type="ECO:0000313" key="3">
    <source>
        <dbReference type="Proteomes" id="UP000739565"/>
    </source>
</evidence>
<evidence type="ECO:0000313" key="2">
    <source>
        <dbReference type="EMBL" id="MBZ1349110.1"/>
    </source>
</evidence>
<sequence length="268" mass="30553">MTRETSLLLLQSGWIYLGLTIAVVIVFGLSWLYGTWVRRKLNKETVDVSSIFITSIFGFFAILVAFQLSGSTHIYENQRKLTVDEILSISAVVDSTQMLRADDRRDVLKLLIEYVEQREHLYDRPIHALGLEERGRAQKDAGLRILRHAYALLPQYSGDDRIMFKSFLTRVQLMNSIFDQQYASIFMQTPRILWQALVVLLMIISGICGYKTGIEQGQQFGLTVLFLFVILAAIVICLNLGNPRVSAINLDLVDAQFTKLLDRLESSR</sequence>
<name>A0A953N9B9_9BURK</name>
<dbReference type="EMBL" id="JAHXRI010000001">
    <property type="protein sequence ID" value="MBZ1349110.1"/>
    <property type="molecule type" value="Genomic_DNA"/>
</dbReference>
<feature type="transmembrane region" description="Helical" evidence="1">
    <location>
        <begin position="46"/>
        <end position="68"/>
    </location>
</feature>
<dbReference type="InterPro" id="IPR025333">
    <property type="entry name" value="DUF4239"/>
</dbReference>
<proteinExistence type="predicted"/>
<dbReference type="AlphaFoldDB" id="A0A953N9B9"/>
<feature type="transmembrane region" description="Helical" evidence="1">
    <location>
        <begin position="192"/>
        <end position="210"/>
    </location>
</feature>
<feature type="transmembrane region" description="Helical" evidence="1">
    <location>
        <begin position="222"/>
        <end position="241"/>
    </location>
</feature>
<keyword evidence="3" id="KW-1185">Reference proteome</keyword>
<gene>
    <name evidence="2" type="ORF">KZZ10_00480</name>
</gene>
<feature type="transmembrane region" description="Helical" evidence="1">
    <location>
        <begin position="14"/>
        <end position="34"/>
    </location>
</feature>
<comment type="caution">
    <text evidence="2">The sequence shown here is derived from an EMBL/GenBank/DDBJ whole genome shotgun (WGS) entry which is preliminary data.</text>
</comment>
<dbReference type="Proteomes" id="UP000739565">
    <property type="component" value="Unassembled WGS sequence"/>
</dbReference>
<dbReference type="Pfam" id="PF14023">
    <property type="entry name" value="Bestrophin-like"/>
    <property type="match status" value="1"/>
</dbReference>